<dbReference type="PANTHER" id="PTHR43821">
    <property type="entry name" value="NAD(P)H NITROREDUCTASE YDJA-RELATED"/>
    <property type="match status" value="1"/>
</dbReference>
<feature type="domain" description="Nitroreductase" evidence="9">
    <location>
        <begin position="7"/>
        <end position="169"/>
    </location>
</feature>
<sequence length="193" mass="21551">MDVMEAIKTRRSIGKVSERPVEKDLLMTILDTARYAPNHYRTDPWLFTVLTGAGRDKLGDVYGRINMEALEENASENERKEAYEKGIKKARRAPVIVVVTVEPNDMAKVVFVEEIAATACAVQNVLLAAHNLGLAAIWRSGAASYHPIMNQAFGVSEHGVVLGYVYLGYPLKENNAVKPRELKPLEDRVTWIK</sequence>
<dbReference type="SUPFAM" id="SSF55469">
    <property type="entry name" value="FMN-dependent nitroreductase-like"/>
    <property type="match status" value="1"/>
</dbReference>
<name>A0ABV9GKF4_9BACL</name>
<keyword evidence="7 8" id="KW-0520">NAD</keyword>
<protein>
    <recommendedName>
        <fullName evidence="8">Putative NAD(P)H nitroreductase</fullName>
        <ecNumber evidence="8">1.-.-.-</ecNumber>
    </recommendedName>
</protein>
<keyword evidence="4 8" id="KW-0288">FMN</keyword>
<evidence type="ECO:0000313" key="11">
    <source>
        <dbReference type="Proteomes" id="UP001596022"/>
    </source>
</evidence>
<evidence type="ECO:0000313" key="10">
    <source>
        <dbReference type="EMBL" id="MFC4618009.1"/>
    </source>
</evidence>
<dbReference type="EMBL" id="JBHSFW010000001">
    <property type="protein sequence ID" value="MFC4618009.1"/>
    <property type="molecule type" value="Genomic_DNA"/>
</dbReference>
<keyword evidence="3 8" id="KW-0285">Flavoprotein</keyword>
<evidence type="ECO:0000259" key="9">
    <source>
        <dbReference type="Pfam" id="PF00881"/>
    </source>
</evidence>
<organism evidence="10 11">
    <name type="scientific">Camelliibacillus cellulosilyticus</name>
    <dbReference type="NCBI Taxonomy" id="2174486"/>
    <lineage>
        <taxon>Bacteria</taxon>
        <taxon>Bacillati</taxon>
        <taxon>Bacillota</taxon>
        <taxon>Bacilli</taxon>
        <taxon>Bacillales</taxon>
        <taxon>Sporolactobacillaceae</taxon>
        <taxon>Camelliibacillus</taxon>
    </lineage>
</organism>
<dbReference type="CDD" id="cd02135">
    <property type="entry name" value="YdjA-like"/>
    <property type="match status" value="1"/>
</dbReference>
<dbReference type="InterPro" id="IPR000415">
    <property type="entry name" value="Nitroreductase-like"/>
</dbReference>
<dbReference type="InterPro" id="IPR026021">
    <property type="entry name" value="YdjA-like"/>
</dbReference>
<keyword evidence="6 8" id="KW-0560">Oxidoreductase</keyword>
<evidence type="ECO:0000256" key="8">
    <source>
        <dbReference type="PIRNR" id="PIRNR000232"/>
    </source>
</evidence>
<dbReference type="InterPro" id="IPR052530">
    <property type="entry name" value="NAD(P)H_nitroreductase"/>
</dbReference>
<dbReference type="Proteomes" id="UP001596022">
    <property type="component" value="Unassembled WGS sequence"/>
</dbReference>
<dbReference type="InterPro" id="IPR029479">
    <property type="entry name" value="Nitroreductase"/>
</dbReference>
<dbReference type="EC" id="1.-.-.-" evidence="8"/>
<evidence type="ECO:0000256" key="1">
    <source>
        <dbReference type="ARBA" id="ARBA00001917"/>
    </source>
</evidence>
<gene>
    <name evidence="10" type="ORF">ACFO4N_04615</name>
</gene>
<evidence type="ECO:0000256" key="6">
    <source>
        <dbReference type="ARBA" id="ARBA00023002"/>
    </source>
</evidence>
<dbReference type="PANTHER" id="PTHR43821:SF1">
    <property type="entry name" value="NAD(P)H NITROREDUCTASE YDJA-RELATED"/>
    <property type="match status" value="1"/>
</dbReference>
<proteinExistence type="inferred from homology"/>
<dbReference type="Pfam" id="PF00881">
    <property type="entry name" value="Nitroreductase"/>
    <property type="match status" value="1"/>
</dbReference>
<dbReference type="Gene3D" id="3.40.109.10">
    <property type="entry name" value="NADH Oxidase"/>
    <property type="match status" value="1"/>
</dbReference>
<comment type="caution">
    <text evidence="10">The sequence shown here is derived from an EMBL/GenBank/DDBJ whole genome shotgun (WGS) entry which is preliminary data.</text>
</comment>
<comment type="cofactor">
    <cofactor evidence="1 8">
        <name>FMN</name>
        <dbReference type="ChEBI" id="CHEBI:58210"/>
    </cofactor>
</comment>
<keyword evidence="5 8" id="KW-0521">NADP</keyword>
<evidence type="ECO:0000256" key="5">
    <source>
        <dbReference type="ARBA" id="ARBA00022857"/>
    </source>
</evidence>
<accession>A0ABV9GKF4</accession>
<evidence type="ECO:0000256" key="3">
    <source>
        <dbReference type="ARBA" id="ARBA00022630"/>
    </source>
</evidence>
<reference evidence="11" key="1">
    <citation type="journal article" date="2019" name="Int. J. Syst. Evol. Microbiol.">
        <title>The Global Catalogue of Microorganisms (GCM) 10K type strain sequencing project: providing services to taxonomists for standard genome sequencing and annotation.</title>
        <authorList>
            <consortium name="The Broad Institute Genomics Platform"/>
            <consortium name="The Broad Institute Genome Sequencing Center for Infectious Disease"/>
            <person name="Wu L."/>
            <person name="Ma J."/>
        </authorList>
    </citation>
    <scope>NUCLEOTIDE SEQUENCE [LARGE SCALE GENOMIC DNA]</scope>
    <source>
        <strain evidence="11">CGMCC 1.16306</strain>
    </source>
</reference>
<evidence type="ECO:0000256" key="4">
    <source>
        <dbReference type="ARBA" id="ARBA00022643"/>
    </source>
</evidence>
<evidence type="ECO:0000256" key="7">
    <source>
        <dbReference type="ARBA" id="ARBA00023027"/>
    </source>
</evidence>
<dbReference type="PIRSF" id="PIRSF000232">
    <property type="entry name" value="YdjA"/>
    <property type="match status" value="1"/>
</dbReference>
<dbReference type="RefSeq" id="WP_376845018.1">
    <property type="nucleotide sequence ID" value="NZ_JBHSFW010000001.1"/>
</dbReference>
<comment type="similarity">
    <text evidence="2 8">Belongs to the nitroreductase family.</text>
</comment>
<evidence type="ECO:0000256" key="2">
    <source>
        <dbReference type="ARBA" id="ARBA00007118"/>
    </source>
</evidence>
<keyword evidence="11" id="KW-1185">Reference proteome</keyword>